<proteinExistence type="predicted"/>
<evidence type="ECO:0000256" key="1">
    <source>
        <dbReference type="ARBA" id="ARBA00022574"/>
    </source>
</evidence>
<dbReference type="InterPro" id="IPR015943">
    <property type="entry name" value="WD40/YVTN_repeat-like_dom_sf"/>
</dbReference>
<dbReference type="SUPFAM" id="SSF50978">
    <property type="entry name" value="WD40 repeat-like"/>
    <property type="match status" value="1"/>
</dbReference>
<dbReference type="EMBL" id="JAGMUU010000008">
    <property type="protein sequence ID" value="KAH7146647.1"/>
    <property type="molecule type" value="Genomic_DNA"/>
</dbReference>
<dbReference type="OrthoDB" id="5240432at2759"/>
<evidence type="ECO:0000313" key="5">
    <source>
        <dbReference type="Proteomes" id="UP000717696"/>
    </source>
</evidence>
<dbReference type="AlphaFoldDB" id="A0A9P9EX68"/>
<keyword evidence="5" id="KW-1185">Reference proteome</keyword>
<dbReference type="Proteomes" id="UP000717696">
    <property type="component" value="Unassembled WGS sequence"/>
</dbReference>
<accession>A0A9P9EX68</accession>
<evidence type="ECO:0000313" key="4">
    <source>
        <dbReference type="EMBL" id="KAH7146647.1"/>
    </source>
</evidence>
<dbReference type="Pfam" id="PF00400">
    <property type="entry name" value="WD40"/>
    <property type="match status" value="1"/>
</dbReference>
<dbReference type="PROSITE" id="PS50294">
    <property type="entry name" value="WD_REPEATS_REGION"/>
    <property type="match status" value="1"/>
</dbReference>
<evidence type="ECO:0000256" key="3">
    <source>
        <dbReference type="PROSITE-ProRule" id="PRU00221"/>
    </source>
</evidence>
<comment type="caution">
    <text evidence="4">The sequence shown here is derived from an EMBL/GenBank/DDBJ whole genome shotgun (WGS) entry which is preliminary data.</text>
</comment>
<keyword evidence="1 3" id="KW-0853">WD repeat</keyword>
<evidence type="ECO:0000256" key="2">
    <source>
        <dbReference type="ARBA" id="ARBA00022737"/>
    </source>
</evidence>
<dbReference type="SMART" id="SM00320">
    <property type="entry name" value="WD40"/>
    <property type="match status" value="1"/>
</dbReference>
<keyword evidence="2" id="KW-0677">Repeat</keyword>
<dbReference type="PROSITE" id="PS50082">
    <property type="entry name" value="WD_REPEATS_2"/>
    <property type="match status" value="1"/>
</dbReference>
<dbReference type="PANTHER" id="PTHR19848:SF8">
    <property type="entry name" value="F-BOX AND WD REPEAT DOMAIN CONTAINING 7"/>
    <property type="match status" value="1"/>
</dbReference>
<organism evidence="4 5">
    <name type="scientific">Dactylonectria estremocensis</name>
    <dbReference type="NCBI Taxonomy" id="1079267"/>
    <lineage>
        <taxon>Eukaryota</taxon>
        <taxon>Fungi</taxon>
        <taxon>Dikarya</taxon>
        <taxon>Ascomycota</taxon>
        <taxon>Pezizomycotina</taxon>
        <taxon>Sordariomycetes</taxon>
        <taxon>Hypocreomycetidae</taxon>
        <taxon>Hypocreales</taxon>
        <taxon>Nectriaceae</taxon>
        <taxon>Dactylonectria</taxon>
    </lineage>
</organism>
<dbReference type="InterPro" id="IPR001680">
    <property type="entry name" value="WD40_rpt"/>
</dbReference>
<feature type="non-terminal residue" evidence="4">
    <location>
        <position position="1"/>
    </location>
</feature>
<sequence>KIWDASSSTNLQTLKGHENLVTLVVFSANGQRLASSSNDQTIKIWGARSGACLQTLDVGRVITHLSFDPITDSRLFTDIGVLGLDLSSANAAQLTAASLLDCSHYGYGVSTDAIWIVKDRKRLLWLPLEYRALKAAVSGSTIAIGCRSGRVLVMHFSTI</sequence>
<gene>
    <name evidence="4" type="ORF">B0J13DRAFT_442077</name>
</gene>
<feature type="repeat" description="WD" evidence="3">
    <location>
        <begin position="14"/>
        <end position="55"/>
    </location>
</feature>
<dbReference type="InterPro" id="IPR036322">
    <property type="entry name" value="WD40_repeat_dom_sf"/>
</dbReference>
<name>A0A9P9EX68_9HYPO</name>
<dbReference type="Gene3D" id="2.130.10.10">
    <property type="entry name" value="YVTN repeat-like/Quinoprotein amine dehydrogenase"/>
    <property type="match status" value="1"/>
</dbReference>
<reference evidence="4" key="1">
    <citation type="journal article" date="2021" name="Nat. Commun.">
        <title>Genetic determinants of endophytism in the Arabidopsis root mycobiome.</title>
        <authorList>
            <person name="Mesny F."/>
            <person name="Miyauchi S."/>
            <person name="Thiergart T."/>
            <person name="Pickel B."/>
            <person name="Atanasova L."/>
            <person name="Karlsson M."/>
            <person name="Huettel B."/>
            <person name="Barry K.W."/>
            <person name="Haridas S."/>
            <person name="Chen C."/>
            <person name="Bauer D."/>
            <person name="Andreopoulos W."/>
            <person name="Pangilinan J."/>
            <person name="LaButti K."/>
            <person name="Riley R."/>
            <person name="Lipzen A."/>
            <person name="Clum A."/>
            <person name="Drula E."/>
            <person name="Henrissat B."/>
            <person name="Kohler A."/>
            <person name="Grigoriev I.V."/>
            <person name="Martin F.M."/>
            <person name="Hacquard S."/>
        </authorList>
    </citation>
    <scope>NUCLEOTIDE SEQUENCE</scope>
    <source>
        <strain evidence="4">MPI-CAGE-AT-0021</strain>
    </source>
</reference>
<dbReference type="PANTHER" id="PTHR19848">
    <property type="entry name" value="WD40 REPEAT PROTEIN"/>
    <property type="match status" value="1"/>
</dbReference>
<protein>
    <submittedName>
        <fullName evidence="4">WD40-repeat-containing domain protein</fullName>
    </submittedName>
</protein>